<dbReference type="InterPro" id="IPR007433">
    <property type="entry name" value="DUF481"/>
</dbReference>
<proteinExistence type="predicted"/>
<feature type="signal peptide" evidence="1">
    <location>
        <begin position="1"/>
        <end position="21"/>
    </location>
</feature>
<sequence length="259" mass="29119">MRKQWLALACGMAVLPVISHAQEADEGTDQETAQERAWDIEVEASYLLKSGNSDTESVVGKANAAYDGQDWRHTAKAESVNTVGEDDDGEQERTAERYYASYKLDRKLPENNYLFNVITYDKDNFSGYQYQASYAFGIGRRFIETPAHTLDLEAGPGYRVECLEPEDSYTSCDDKEESLIGRFAGSYKWKITDTSSFRQDLSTEVSDDNTTLCSETSLTSRINDHFALRLTHLVTRDSEVPAGTHKTDQETTASVVYTF</sequence>
<feature type="chain" id="PRO_5046815684" evidence="1">
    <location>
        <begin position="22"/>
        <end position="259"/>
    </location>
</feature>
<name>A0ABS0ATU0_9GAMM</name>
<dbReference type="Proteomes" id="UP000662703">
    <property type="component" value="Unassembled WGS sequence"/>
</dbReference>
<organism evidence="2 3">
    <name type="scientific">Alloalcanivorax profundimaris</name>
    <dbReference type="NCBI Taxonomy" id="2735259"/>
    <lineage>
        <taxon>Bacteria</taxon>
        <taxon>Pseudomonadati</taxon>
        <taxon>Pseudomonadota</taxon>
        <taxon>Gammaproteobacteria</taxon>
        <taxon>Oceanospirillales</taxon>
        <taxon>Alcanivoracaceae</taxon>
        <taxon>Alloalcanivorax</taxon>
    </lineage>
</organism>
<dbReference type="EMBL" id="ARXX01000049">
    <property type="protein sequence ID" value="MBF5057559.1"/>
    <property type="molecule type" value="Genomic_DNA"/>
</dbReference>
<dbReference type="Pfam" id="PF04338">
    <property type="entry name" value="DUF481"/>
    <property type="match status" value="1"/>
</dbReference>
<keyword evidence="3" id="KW-1185">Reference proteome</keyword>
<evidence type="ECO:0000313" key="2">
    <source>
        <dbReference type="EMBL" id="MBF5057559.1"/>
    </source>
</evidence>
<keyword evidence="1" id="KW-0732">Signal</keyword>
<protein>
    <submittedName>
        <fullName evidence="2">Salt-induced outer membrane protein</fullName>
    </submittedName>
</protein>
<reference evidence="2 3" key="1">
    <citation type="submission" date="2012-09" db="EMBL/GenBank/DDBJ databases">
        <title>Genome Sequence of alkane-degrading Bacterium Alcanivorax sp. 521-1.</title>
        <authorList>
            <person name="Lai Q."/>
            <person name="Shao Z."/>
        </authorList>
    </citation>
    <scope>NUCLEOTIDE SEQUENCE [LARGE SCALE GENOMIC DNA]</scope>
    <source>
        <strain evidence="2 3">521-1</strain>
    </source>
</reference>
<evidence type="ECO:0000256" key="1">
    <source>
        <dbReference type="SAM" id="SignalP"/>
    </source>
</evidence>
<dbReference type="RefSeq" id="WP_194865751.1">
    <property type="nucleotide sequence ID" value="NZ_ARXX01000049.1"/>
</dbReference>
<comment type="caution">
    <text evidence="2">The sequence shown here is derived from an EMBL/GenBank/DDBJ whole genome shotgun (WGS) entry which is preliminary data.</text>
</comment>
<gene>
    <name evidence="2" type="ORF">Y5W_02853</name>
</gene>
<accession>A0ABS0ATU0</accession>
<evidence type="ECO:0000313" key="3">
    <source>
        <dbReference type="Proteomes" id="UP000662703"/>
    </source>
</evidence>